<dbReference type="PANTHER" id="PTHR33334:SF10">
    <property type="entry name" value="PROTEIN LNK4"/>
    <property type="match status" value="1"/>
</dbReference>
<evidence type="ECO:0000313" key="2">
    <source>
        <dbReference type="EMBL" id="KAF7836222.1"/>
    </source>
</evidence>
<evidence type="ECO:0000256" key="1">
    <source>
        <dbReference type="SAM" id="MobiDB-lite"/>
    </source>
</evidence>
<feature type="region of interest" description="Disordered" evidence="1">
    <location>
        <begin position="301"/>
        <end position="330"/>
    </location>
</feature>
<dbReference type="GO" id="GO:0007623">
    <property type="term" value="P:circadian rhythm"/>
    <property type="evidence" value="ECO:0007669"/>
    <property type="project" value="InterPro"/>
</dbReference>
<sequence>MDWYYGSGISDHLVPRDEDVWDRLPSPDSWSKWGISAPEGFNLPKRFSIMDTNPREVEFNFDDESFNNEIELESSLHEKDQSSSSSVCGGLLEQSFQQAALSCDQPNYQLQDLSRFEHMDDIFLDSMLEALPNVENLNKALCFSPKPQFNNTPGGLQKDIAASKFVPCNSKYEDCLDVEASPVKLLDPFEQSSIDEGTHQQSSLEESILLDLEMAIAQFTEKTRLCFRDALYRLARNTTQQHVVQDQDGDLNMQREMAQTDHNETVRSEDNKPMESETNSVDRAIANLMFNKMDVNVQDLPLTTSANSKKEGTRTKSPQGKASKASNQTQQHFYHPYSLNLQGGTEVPRFNQSEQRTASKSHIMYRDPTKKSFMLEFG</sequence>
<accession>A0A835CET3</accession>
<organism evidence="2 3">
    <name type="scientific">Senna tora</name>
    <dbReference type="NCBI Taxonomy" id="362788"/>
    <lineage>
        <taxon>Eukaryota</taxon>
        <taxon>Viridiplantae</taxon>
        <taxon>Streptophyta</taxon>
        <taxon>Embryophyta</taxon>
        <taxon>Tracheophyta</taxon>
        <taxon>Spermatophyta</taxon>
        <taxon>Magnoliopsida</taxon>
        <taxon>eudicotyledons</taxon>
        <taxon>Gunneridae</taxon>
        <taxon>Pentapetalae</taxon>
        <taxon>rosids</taxon>
        <taxon>fabids</taxon>
        <taxon>Fabales</taxon>
        <taxon>Fabaceae</taxon>
        <taxon>Caesalpinioideae</taxon>
        <taxon>Cassia clade</taxon>
        <taxon>Senna</taxon>
    </lineage>
</organism>
<evidence type="ECO:0000313" key="3">
    <source>
        <dbReference type="Proteomes" id="UP000634136"/>
    </source>
</evidence>
<dbReference type="OrthoDB" id="1939712at2759"/>
<proteinExistence type="predicted"/>
<dbReference type="EMBL" id="JAAIUW010000004">
    <property type="protein sequence ID" value="KAF7836222.1"/>
    <property type="molecule type" value="Genomic_DNA"/>
</dbReference>
<dbReference type="InterPro" id="IPR039928">
    <property type="entry name" value="LNK"/>
</dbReference>
<comment type="caution">
    <text evidence="2">The sequence shown here is derived from an EMBL/GenBank/DDBJ whole genome shotgun (WGS) entry which is preliminary data.</text>
</comment>
<feature type="compositionally biased region" description="Polar residues" evidence="1">
    <location>
        <begin position="315"/>
        <end position="330"/>
    </location>
</feature>
<protein>
    <submittedName>
        <fullName evidence="2">Protein LNK3-like isoform X1</fullName>
    </submittedName>
</protein>
<dbReference type="PANTHER" id="PTHR33334">
    <property type="entry name" value="PROTEIN LNK1"/>
    <property type="match status" value="1"/>
</dbReference>
<reference evidence="2" key="1">
    <citation type="submission" date="2020-09" db="EMBL/GenBank/DDBJ databases">
        <title>Genome-Enabled Discovery of Anthraquinone Biosynthesis in Senna tora.</title>
        <authorList>
            <person name="Kang S.-H."/>
            <person name="Pandey R.P."/>
            <person name="Lee C.-M."/>
            <person name="Sim J.-S."/>
            <person name="Jeong J.-T."/>
            <person name="Choi B.-S."/>
            <person name="Jung M."/>
            <person name="Ginzburg D."/>
            <person name="Zhao K."/>
            <person name="Won S.Y."/>
            <person name="Oh T.-J."/>
            <person name="Yu Y."/>
            <person name="Kim N.-H."/>
            <person name="Lee O.R."/>
            <person name="Lee T.-H."/>
            <person name="Bashyal P."/>
            <person name="Kim T.-S."/>
            <person name="Lee W.-H."/>
            <person name="Kawkins C."/>
            <person name="Kim C.-K."/>
            <person name="Kim J.S."/>
            <person name="Ahn B.O."/>
            <person name="Rhee S.Y."/>
            <person name="Sohng J.K."/>
        </authorList>
    </citation>
    <scope>NUCLEOTIDE SEQUENCE</scope>
    <source>
        <tissue evidence="2">Leaf</tissue>
    </source>
</reference>
<name>A0A835CET3_9FABA</name>
<dbReference type="Proteomes" id="UP000634136">
    <property type="component" value="Unassembled WGS sequence"/>
</dbReference>
<dbReference type="GO" id="GO:0006355">
    <property type="term" value="P:regulation of DNA-templated transcription"/>
    <property type="evidence" value="ECO:0007669"/>
    <property type="project" value="InterPro"/>
</dbReference>
<gene>
    <name evidence="2" type="ORF">G2W53_011081</name>
</gene>
<keyword evidence="3" id="KW-1185">Reference proteome</keyword>
<dbReference type="AlphaFoldDB" id="A0A835CET3"/>